<dbReference type="OMA" id="VPMKYRV"/>
<feature type="compositionally biased region" description="Polar residues" evidence="1">
    <location>
        <begin position="260"/>
        <end position="275"/>
    </location>
</feature>
<sequence length="522" mass="58432">MSNLVHERQGTFPHPPLKKKSKGKGKKKSLLEFIEDPLRKEPLVGLQYVVEVKLLQYNKSVYKCNLCSVRGEISCIIDHLVGGHHLRAFMNTYYYHKIEALRRMKLSKMELQKMLKEYAMKIEKKEGIKCVKVEYVHGKGKNKEIDVWKSKIYDDYTPDYQQKKVTDRRQIALQYSESFKITSRTEANEVLNLTEHLNKLLERYFIKSGGEDLLHIQNTSNVHNQLSKHKQIKEDDIACNSAREKDSGNSKITSGDRGQRSSCWDKSNPSSSSIYTHEDPHKKASSQILKDKRLVLEASIPPEALPPAPILTQNSTSLGSKSRKRKASWTYDELLHSPSTSYYSGDSTNVSGLAHCCAAEDSSSQPPCFTEVSYCPFPSGILPENKVYDTYRKLEQLSSTHHSLCSGDYPMDTEVSHTEAATVTPSVSDTVDPSLSYGQLAPADADPSSSTSNSCEQPSDATSNTCGKTSKTLSPDLLKLLKGKDLSTVIKILKTIAPFYPALQEVNIEMFAQVLLHAGALD</sequence>
<feature type="region of interest" description="Disordered" evidence="1">
    <location>
        <begin position="1"/>
        <end position="24"/>
    </location>
</feature>
<feature type="region of interest" description="Disordered" evidence="1">
    <location>
        <begin position="303"/>
        <end position="323"/>
    </location>
</feature>
<evidence type="ECO:0008006" key="4">
    <source>
        <dbReference type="Google" id="ProtNLM"/>
    </source>
</evidence>
<dbReference type="AlphaFoldDB" id="A0A974HFY8"/>
<name>A0A974HFY8_XENLA</name>
<evidence type="ECO:0000256" key="1">
    <source>
        <dbReference type="SAM" id="MobiDB-lite"/>
    </source>
</evidence>
<feature type="region of interest" description="Disordered" evidence="1">
    <location>
        <begin position="421"/>
        <end position="468"/>
    </location>
</feature>
<proteinExistence type="predicted"/>
<feature type="compositionally biased region" description="Low complexity" evidence="1">
    <location>
        <begin position="441"/>
        <end position="450"/>
    </location>
</feature>
<dbReference type="KEGG" id="xla:100158299"/>
<organism evidence="2 3">
    <name type="scientific">Xenopus laevis</name>
    <name type="common">African clawed frog</name>
    <dbReference type="NCBI Taxonomy" id="8355"/>
    <lineage>
        <taxon>Eukaryota</taxon>
        <taxon>Metazoa</taxon>
        <taxon>Chordata</taxon>
        <taxon>Craniata</taxon>
        <taxon>Vertebrata</taxon>
        <taxon>Euteleostomi</taxon>
        <taxon>Amphibia</taxon>
        <taxon>Batrachia</taxon>
        <taxon>Anura</taxon>
        <taxon>Pipoidea</taxon>
        <taxon>Pipidae</taxon>
        <taxon>Xenopodinae</taxon>
        <taxon>Xenopus</taxon>
        <taxon>Xenopus</taxon>
    </lineage>
</organism>
<protein>
    <recommendedName>
        <fullName evidence="4">U1-type domain-containing protein</fullName>
    </recommendedName>
</protein>
<feature type="compositionally biased region" description="Polar residues" evidence="1">
    <location>
        <begin position="421"/>
        <end position="437"/>
    </location>
</feature>
<dbReference type="OrthoDB" id="9907671at2759"/>
<dbReference type="Proteomes" id="UP000694892">
    <property type="component" value="Chromosome 6L"/>
</dbReference>
<evidence type="ECO:0000313" key="3">
    <source>
        <dbReference type="Proteomes" id="UP000694892"/>
    </source>
</evidence>
<feature type="region of interest" description="Disordered" evidence="1">
    <location>
        <begin position="240"/>
        <end position="286"/>
    </location>
</feature>
<evidence type="ECO:0000313" key="2">
    <source>
        <dbReference type="EMBL" id="OCT76171.1"/>
    </source>
</evidence>
<dbReference type="EMBL" id="CM004476">
    <property type="protein sequence ID" value="OCT76171.1"/>
    <property type="molecule type" value="Genomic_DNA"/>
</dbReference>
<accession>A0A974HFY8</accession>
<reference evidence="3" key="1">
    <citation type="journal article" date="2016" name="Nature">
        <title>Genome evolution in the allotetraploid frog Xenopus laevis.</title>
        <authorList>
            <person name="Session A.M."/>
            <person name="Uno Y."/>
            <person name="Kwon T."/>
            <person name="Chapman J.A."/>
            <person name="Toyoda A."/>
            <person name="Takahashi S."/>
            <person name="Fukui A."/>
            <person name="Hikosaka A."/>
            <person name="Suzuki A."/>
            <person name="Kondo M."/>
            <person name="van Heeringen S.J."/>
            <person name="Quigley I."/>
            <person name="Heinz S."/>
            <person name="Ogino H."/>
            <person name="Ochi H."/>
            <person name="Hellsten U."/>
            <person name="Lyons J.B."/>
            <person name="Simakov O."/>
            <person name="Putnam N."/>
            <person name="Stites J."/>
            <person name="Kuroki Y."/>
            <person name="Tanaka T."/>
            <person name="Michiue T."/>
            <person name="Watanabe M."/>
            <person name="Bogdanovic O."/>
            <person name="Lister R."/>
            <person name="Georgiou G."/>
            <person name="Paranjpe S.S."/>
            <person name="van Kruijsbergen I."/>
            <person name="Shu S."/>
            <person name="Carlson J."/>
            <person name="Kinoshita T."/>
            <person name="Ohta Y."/>
            <person name="Mawaribuchi S."/>
            <person name="Jenkins J."/>
            <person name="Grimwood J."/>
            <person name="Schmutz J."/>
            <person name="Mitros T."/>
            <person name="Mozaffari S.V."/>
            <person name="Suzuki Y."/>
            <person name="Haramoto Y."/>
            <person name="Yamamoto T.S."/>
            <person name="Takagi C."/>
            <person name="Heald R."/>
            <person name="Miller K."/>
            <person name="Haudenschild C."/>
            <person name="Kitzman J."/>
            <person name="Nakayama T."/>
            <person name="Izutsu Y."/>
            <person name="Robert J."/>
            <person name="Fortriede J."/>
            <person name="Burns K."/>
            <person name="Lotay V."/>
            <person name="Karimi K."/>
            <person name="Yasuoka Y."/>
            <person name="Dichmann D.S."/>
            <person name="Flajnik M.F."/>
            <person name="Houston D.W."/>
            <person name="Shendure J."/>
            <person name="DuPasquier L."/>
            <person name="Vize P.D."/>
            <person name="Zorn A.M."/>
            <person name="Ito M."/>
            <person name="Marcotte E.M."/>
            <person name="Wallingford J.B."/>
            <person name="Ito Y."/>
            <person name="Asashima M."/>
            <person name="Ueno N."/>
            <person name="Matsuda Y."/>
            <person name="Veenstra G.J."/>
            <person name="Fujiyama A."/>
            <person name="Harland R.M."/>
            <person name="Taira M."/>
            <person name="Rokhsar D.S."/>
        </authorList>
    </citation>
    <scope>NUCLEOTIDE SEQUENCE [LARGE SCALE GENOMIC DNA]</scope>
    <source>
        <strain evidence="3">J</strain>
    </source>
</reference>
<gene>
    <name evidence="2" type="ORF">XELAEV_18031363mg</name>
</gene>
<feature type="compositionally biased region" description="Polar residues" evidence="1">
    <location>
        <begin position="451"/>
        <end position="467"/>
    </location>
</feature>